<proteinExistence type="predicted"/>
<dbReference type="Pfam" id="PF10545">
    <property type="entry name" value="MADF_DNA_bdg"/>
    <property type="match status" value="1"/>
</dbReference>
<feature type="region of interest" description="Disordered" evidence="2">
    <location>
        <begin position="300"/>
        <end position="322"/>
    </location>
</feature>
<keyword evidence="4" id="KW-1185">Reference proteome</keyword>
<dbReference type="AlphaFoldDB" id="A0A7D9ERA7"/>
<comment type="subcellular location">
    <subcellularLocation>
        <location evidence="1">Nucleus</location>
    </subcellularLocation>
</comment>
<dbReference type="PANTHER" id="PTHR12243">
    <property type="entry name" value="MADF DOMAIN TRANSCRIPTION FACTOR"/>
    <property type="match status" value="1"/>
</dbReference>
<dbReference type="SMART" id="SM00595">
    <property type="entry name" value="MADF"/>
    <property type="match status" value="1"/>
</dbReference>
<name>A0A7D9ERA7_PARCT</name>
<dbReference type="Proteomes" id="UP001152795">
    <property type="component" value="Unassembled WGS sequence"/>
</dbReference>
<accession>A0A7D9ERA7</accession>
<dbReference type="InterPro" id="IPR039353">
    <property type="entry name" value="TF_Adf1"/>
</dbReference>
<dbReference type="Pfam" id="PF02944">
    <property type="entry name" value="BESS"/>
    <property type="match status" value="1"/>
</dbReference>
<comment type="caution">
    <text evidence="3">The sequence shown here is derived from an EMBL/GenBank/DDBJ whole genome shotgun (WGS) entry which is preliminary data.</text>
</comment>
<feature type="region of interest" description="Disordered" evidence="2">
    <location>
        <begin position="114"/>
        <end position="191"/>
    </location>
</feature>
<dbReference type="PANTHER" id="PTHR12243:SF60">
    <property type="entry name" value="SI:CH211-15D5.12-RELATED"/>
    <property type="match status" value="1"/>
</dbReference>
<evidence type="ECO:0000313" key="4">
    <source>
        <dbReference type="Proteomes" id="UP001152795"/>
    </source>
</evidence>
<organism evidence="3 4">
    <name type="scientific">Paramuricea clavata</name>
    <name type="common">Red gorgonian</name>
    <name type="synonym">Violescent sea-whip</name>
    <dbReference type="NCBI Taxonomy" id="317549"/>
    <lineage>
        <taxon>Eukaryota</taxon>
        <taxon>Metazoa</taxon>
        <taxon>Cnidaria</taxon>
        <taxon>Anthozoa</taxon>
        <taxon>Octocorallia</taxon>
        <taxon>Malacalcyonacea</taxon>
        <taxon>Plexauridae</taxon>
        <taxon>Paramuricea</taxon>
    </lineage>
</organism>
<dbReference type="EMBL" id="CACRXK020008694">
    <property type="protein sequence ID" value="CAB4015386.1"/>
    <property type="molecule type" value="Genomic_DNA"/>
</dbReference>
<feature type="compositionally biased region" description="Low complexity" evidence="2">
    <location>
        <begin position="114"/>
        <end position="130"/>
    </location>
</feature>
<sequence>MGKYTHVERALIEEVRKYTSIWQTSDPDYKNKIIKENAWKAAAEAVNLVSDKTYSVNDFKEKNWKNIRDTYVRALNGNWKMSGSGTVELPKFPYFEVMSFIKPFVNIRSGNASSNCSSLDSSTSNSNDRNTSIDDYDDDKDPESALTQPQDLQNDTFNDGFASDQSSTSNISTPDVGRQAGRKRPHNRMSNQAINRALDVKVLHYMTNTSQNQLQKANIPSHDADHNFGLSVAAQIRQMDRRQNALAKAKIQQILLEIQYPECSEPSVTTMSIDKSHFACNSSNVNMPMAKQTRFYVPNRSDSMDMSTPYTTQANESSFFSG</sequence>
<protein>
    <submittedName>
        <fullName evidence="3">Transcription factor Adf-1-like</fullName>
    </submittedName>
</protein>
<evidence type="ECO:0000256" key="2">
    <source>
        <dbReference type="SAM" id="MobiDB-lite"/>
    </source>
</evidence>
<reference evidence="3" key="1">
    <citation type="submission" date="2020-04" db="EMBL/GenBank/DDBJ databases">
        <authorList>
            <person name="Alioto T."/>
            <person name="Alioto T."/>
            <person name="Gomez Garrido J."/>
        </authorList>
    </citation>
    <scope>NUCLEOTIDE SEQUENCE</scope>
    <source>
        <strain evidence="3">A484AB</strain>
    </source>
</reference>
<dbReference type="GO" id="GO:0006357">
    <property type="term" value="P:regulation of transcription by RNA polymerase II"/>
    <property type="evidence" value="ECO:0007669"/>
    <property type="project" value="TreeGrafter"/>
</dbReference>
<dbReference type="PROSITE" id="PS51029">
    <property type="entry name" value="MADF"/>
    <property type="match status" value="1"/>
</dbReference>
<dbReference type="GO" id="GO:0005667">
    <property type="term" value="C:transcription regulator complex"/>
    <property type="evidence" value="ECO:0007669"/>
    <property type="project" value="TreeGrafter"/>
</dbReference>
<dbReference type="InterPro" id="IPR004210">
    <property type="entry name" value="BESS_motif"/>
</dbReference>
<feature type="compositionally biased region" description="Polar residues" evidence="2">
    <location>
        <begin position="145"/>
        <end position="173"/>
    </location>
</feature>
<keyword evidence="1" id="KW-0539">Nucleus</keyword>
<evidence type="ECO:0000256" key="1">
    <source>
        <dbReference type="PROSITE-ProRule" id="PRU00371"/>
    </source>
</evidence>
<dbReference type="PROSITE" id="PS51031">
    <property type="entry name" value="BESS"/>
    <property type="match status" value="1"/>
</dbReference>
<dbReference type="GO" id="GO:0005634">
    <property type="term" value="C:nucleus"/>
    <property type="evidence" value="ECO:0007669"/>
    <property type="project" value="UniProtKB-SubCell"/>
</dbReference>
<dbReference type="InterPro" id="IPR006578">
    <property type="entry name" value="MADF-dom"/>
</dbReference>
<evidence type="ECO:0000313" key="3">
    <source>
        <dbReference type="EMBL" id="CAB4015386.1"/>
    </source>
</evidence>
<dbReference type="OrthoDB" id="6616165at2759"/>
<dbReference type="GO" id="GO:0003677">
    <property type="term" value="F:DNA binding"/>
    <property type="evidence" value="ECO:0007669"/>
    <property type="project" value="InterPro"/>
</dbReference>
<gene>
    <name evidence="3" type="ORF">PACLA_8A041068</name>
</gene>